<name>A0A6J7FC22_9ZZZZ</name>
<proteinExistence type="predicted"/>
<feature type="transmembrane region" description="Helical" evidence="2">
    <location>
        <begin position="569"/>
        <end position="593"/>
    </location>
</feature>
<feature type="transmembrane region" description="Helical" evidence="2">
    <location>
        <begin position="243"/>
        <end position="260"/>
    </location>
</feature>
<evidence type="ECO:0000256" key="2">
    <source>
        <dbReference type="SAM" id="Phobius"/>
    </source>
</evidence>
<feature type="transmembrane region" description="Helical" evidence="2">
    <location>
        <begin position="186"/>
        <end position="204"/>
    </location>
</feature>
<feature type="region of interest" description="Disordered" evidence="1">
    <location>
        <begin position="1015"/>
        <end position="1067"/>
    </location>
</feature>
<keyword evidence="2" id="KW-1133">Transmembrane helix</keyword>
<feature type="transmembrane region" description="Helical" evidence="2">
    <location>
        <begin position="135"/>
        <end position="156"/>
    </location>
</feature>
<organism evidence="3">
    <name type="scientific">freshwater metagenome</name>
    <dbReference type="NCBI Taxonomy" id="449393"/>
    <lineage>
        <taxon>unclassified sequences</taxon>
        <taxon>metagenomes</taxon>
        <taxon>ecological metagenomes</taxon>
    </lineage>
</organism>
<accession>A0A6J7FC22</accession>
<feature type="region of interest" description="Disordered" evidence="1">
    <location>
        <begin position="1"/>
        <end position="56"/>
    </location>
</feature>
<evidence type="ECO:0000313" key="3">
    <source>
        <dbReference type="EMBL" id="CAB4891045.1"/>
    </source>
</evidence>
<feature type="transmembrane region" description="Helical" evidence="2">
    <location>
        <begin position="386"/>
        <end position="403"/>
    </location>
</feature>
<feature type="transmembrane region" description="Helical" evidence="2">
    <location>
        <begin position="516"/>
        <end position="533"/>
    </location>
</feature>
<feature type="transmembrane region" description="Helical" evidence="2">
    <location>
        <begin position="437"/>
        <end position="455"/>
    </location>
</feature>
<feature type="transmembrane region" description="Helical" evidence="2">
    <location>
        <begin position="540"/>
        <end position="557"/>
    </location>
</feature>
<dbReference type="AlphaFoldDB" id="A0A6J7FC22"/>
<keyword evidence="2" id="KW-0472">Membrane</keyword>
<feature type="transmembrane region" description="Helical" evidence="2">
    <location>
        <begin position="415"/>
        <end position="431"/>
    </location>
</feature>
<feature type="transmembrane region" description="Helical" evidence="2">
    <location>
        <begin position="304"/>
        <end position="330"/>
    </location>
</feature>
<feature type="transmembrane region" description="Helical" evidence="2">
    <location>
        <begin position="605"/>
        <end position="626"/>
    </location>
</feature>
<feature type="transmembrane region" description="Helical" evidence="2">
    <location>
        <begin position="988"/>
        <end position="1007"/>
    </location>
</feature>
<feature type="transmembrane region" description="Helical" evidence="2">
    <location>
        <begin position="75"/>
        <end position="92"/>
    </location>
</feature>
<keyword evidence="2" id="KW-0812">Transmembrane</keyword>
<reference evidence="3" key="1">
    <citation type="submission" date="2020-05" db="EMBL/GenBank/DDBJ databases">
        <authorList>
            <person name="Chiriac C."/>
            <person name="Salcher M."/>
            <person name="Ghai R."/>
            <person name="Kavagutti S V."/>
        </authorList>
    </citation>
    <scope>NUCLEOTIDE SEQUENCE</scope>
</reference>
<feature type="transmembrane region" description="Helical" evidence="2">
    <location>
        <begin position="272"/>
        <end position="292"/>
    </location>
</feature>
<gene>
    <name evidence="3" type="ORF">UFOPK3519_00268</name>
</gene>
<feature type="transmembrane region" description="Helical" evidence="2">
    <location>
        <begin position="462"/>
        <end position="483"/>
    </location>
</feature>
<sequence length="1067" mass="116478">MDEMPATGSEPGGGQLSADSASLDGSQEESFSDVLTDEAALSGEQVSATGRAPAETDRMIALDDPENSGANLAKWVSWGIVATCCAIVFISLDPRLILQNTTATGGDMGAHVWGPRFLADHLLPQFRLSGWTQDWYAGFPAYVFYMVVPSLFVLWLSYGPPIWLSPLLLALLGFGVWKLKPRLPEAWMRTAMWIATVFIAVLLVPIPYNIAFKLVTVSGMVTLPIAAYCLAKAARVAFPGPPLIAMASLGFIYDKGFTILGGNGASTLAGEFAFSVSLTLAVLYLAVIFKGVRTGRDRALGATLLALTILCHLIPAIFAGIATILILLFLRREDRTPWWDATKVGRWVAGVLVVLTLFTLISDSNLPVLNQLRDLPGASVWFPSQWWFPGLATFAAIALFTGFEPRFLPWLKQRLAWIPAAVAVVLGGVMVAMWSTWWVLVLVLLALAIAFFVGIDTRLGKWILLVGPVGGLLTGFWSLPFLGNSAYMNDMGWEKYTKYSDYLLAIPELDSGGMPYRNLVFALAGLGLLLSLIQRVRFGWFLGLTILVVAWTFRYFPQYRLWNARLLPFYYLAFYLLAGLALALIIRSISLAVQDMTHRREEPMMVAVVGTFVVVFIFLVGLLGAFRVLPGGALVADPGRPTSTVYRWGGINFQTAIVNDWARWNYAGLEGKDAYPEFIGIMNMMEDVSAENGCGRAFWEYDSGLNRHGTTMALMLLPYYTDGCVGSMEGLYFEASSTTPFHFLTQSELSTAPSRAQRELPYNSFNISEGVSHLQLLGVKYYMATTPAAIAAAKTESRLTQVANETFTYSDTAGTPQTTNWAVFEVADSELVVPLENDPVVVTDADDHIDGWVYSKERLPATAAQIEAAVQGSKAPGPAVTWFNDPTKWDVLLATSGPEDWPRATAAEASSQKQPNPPIKVSNIVTTQDSIEFDVDKVGEPVLVKISYFPNWHASGAEGPYRVSPNFMVVVPTEKHVSMGYGYSKFDILGYLATFFGLIALAGLAVLDHRRRIRDEDDSADKTSTDPAPDSDSDSDSDSSPADADADADLRADIEPGADAEPLSVEP</sequence>
<feature type="transmembrane region" description="Helical" evidence="2">
    <location>
        <begin position="162"/>
        <end position="179"/>
    </location>
</feature>
<dbReference type="EMBL" id="CAFBMG010000011">
    <property type="protein sequence ID" value="CAB4891045.1"/>
    <property type="molecule type" value="Genomic_DNA"/>
</dbReference>
<evidence type="ECO:0000256" key="1">
    <source>
        <dbReference type="SAM" id="MobiDB-lite"/>
    </source>
</evidence>
<protein>
    <submittedName>
        <fullName evidence="3">Unannotated protein</fullName>
    </submittedName>
</protein>